<name>A0A3N6S042_9GAMM</name>
<evidence type="ECO:0000256" key="1">
    <source>
        <dbReference type="SAM" id="Phobius"/>
    </source>
</evidence>
<dbReference type="RefSeq" id="WP_124232403.1">
    <property type="nucleotide sequence ID" value="NZ_RHHM01000004.1"/>
</dbReference>
<evidence type="ECO:0000313" key="3">
    <source>
        <dbReference type="Proteomes" id="UP000279457"/>
    </source>
</evidence>
<dbReference type="OrthoDB" id="6089590at2"/>
<gene>
    <name evidence="2" type="ORF">EB241_06695</name>
</gene>
<protein>
    <recommendedName>
        <fullName evidence="4">Inner membrane protein yidI</fullName>
    </recommendedName>
</protein>
<dbReference type="Proteomes" id="UP000279457">
    <property type="component" value="Unassembled WGS sequence"/>
</dbReference>
<keyword evidence="3" id="KW-1185">Reference proteome</keyword>
<sequence length="140" mass="14404">MMQNAWCSWAGMVMGGSALLLALTHFMVGPFSPRPPLETRVATKVVAIKNTTIAALQGKEVISAPLTPAWDSDRILSAAIAALATGAIILGISGRLLRHENSGAATLAVMLGIATVALQFAITALGVILLLILIAGIFSG</sequence>
<evidence type="ECO:0008006" key="4">
    <source>
        <dbReference type="Google" id="ProtNLM"/>
    </source>
</evidence>
<comment type="caution">
    <text evidence="2">The sequence shown here is derived from an EMBL/GenBank/DDBJ whole genome shotgun (WGS) entry which is preliminary data.</text>
</comment>
<feature type="transmembrane region" description="Helical" evidence="1">
    <location>
        <begin position="75"/>
        <end position="97"/>
    </location>
</feature>
<dbReference type="AlphaFoldDB" id="A0A3N6S042"/>
<keyword evidence="1" id="KW-0812">Transmembrane</keyword>
<reference evidence="2 3" key="1">
    <citation type="submission" date="2018-10" db="EMBL/GenBank/DDBJ databases">
        <title>Draft genome sequence for the type isolate of Erwinia psidii, agent causal of bacterial blight in guava (Psidium guajava) and wilt and die-back of Eucalyptus spp.</title>
        <authorList>
            <person name="Hermenegildo P.S."/>
            <person name="Santos S.A."/>
            <person name="Guimaraes L.M.S."/>
            <person name="Vidigal P.M.P."/>
            <person name="Pereira I.C."/>
            <person name="Badel J.L."/>
            <person name="Alfenas-Zerbini P."/>
            <person name="Ferreira M.A.S.V."/>
            <person name="Alfenas A.C."/>
        </authorList>
    </citation>
    <scope>NUCLEOTIDE SEQUENCE [LARGE SCALE GENOMIC DNA]</scope>
    <source>
        <strain evidence="2 3">IBSBF 435</strain>
    </source>
</reference>
<keyword evidence="1" id="KW-1133">Transmembrane helix</keyword>
<keyword evidence="1" id="KW-0472">Membrane</keyword>
<dbReference type="EMBL" id="RHHM01000004">
    <property type="protein sequence ID" value="RQM38878.1"/>
    <property type="molecule type" value="Genomic_DNA"/>
</dbReference>
<accession>A0A3N6S042</accession>
<feature type="transmembrane region" description="Helical" evidence="1">
    <location>
        <begin position="109"/>
        <end position="138"/>
    </location>
</feature>
<proteinExistence type="predicted"/>
<feature type="transmembrane region" description="Helical" evidence="1">
    <location>
        <begin position="7"/>
        <end position="28"/>
    </location>
</feature>
<evidence type="ECO:0000313" key="2">
    <source>
        <dbReference type="EMBL" id="RQM38878.1"/>
    </source>
</evidence>
<organism evidence="2 3">
    <name type="scientific">Erwinia psidii</name>
    <dbReference type="NCBI Taxonomy" id="69224"/>
    <lineage>
        <taxon>Bacteria</taxon>
        <taxon>Pseudomonadati</taxon>
        <taxon>Pseudomonadota</taxon>
        <taxon>Gammaproteobacteria</taxon>
        <taxon>Enterobacterales</taxon>
        <taxon>Erwiniaceae</taxon>
        <taxon>Erwinia</taxon>
    </lineage>
</organism>